<keyword evidence="3" id="KW-1185">Reference proteome</keyword>
<evidence type="ECO:0000313" key="2">
    <source>
        <dbReference type="EMBL" id="KAK7574164.1"/>
    </source>
</evidence>
<evidence type="ECO:0000313" key="3">
    <source>
        <dbReference type="Proteomes" id="UP001367676"/>
    </source>
</evidence>
<dbReference type="AlphaFoldDB" id="A0AAN9T8U9"/>
<proteinExistence type="predicted"/>
<sequence length="110" mass="11974">MNLRFLLLGSCRRDVSANGGGGGALRSAGIHPIGTISHQRLGVDSGQYATLNRKFRTLDHPTRGRHMVSFDTASHTLGHGHKKQPQRGDGPGQYSTLSKKCKTLEANDFY</sequence>
<organism evidence="2 3">
    <name type="scientific">Parthenolecanium corni</name>
    <dbReference type="NCBI Taxonomy" id="536013"/>
    <lineage>
        <taxon>Eukaryota</taxon>
        <taxon>Metazoa</taxon>
        <taxon>Ecdysozoa</taxon>
        <taxon>Arthropoda</taxon>
        <taxon>Hexapoda</taxon>
        <taxon>Insecta</taxon>
        <taxon>Pterygota</taxon>
        <taxon>Neoptera</taxon>
        <taxon>Paraneoptera</taxon>
        <taxon>Hemiptera</taxon>
        <taxon>Sternorrhyncha</taxon>
        <taxon>Coccoidea</taxon>
        <taxon>Coccidae</taxon>
        <taxon>Parthenolecanium</taxon>
    </lineage>
</organism>
<dbReference type="Proteomes" id="UP001367676">
    <property type="component" value="Unassembled WGS sequence"/>
</dbReference>
<name>A0AAN9T8U9_9HEMI</name>
<accession>A0AAN9T8U9</accession>
<evidence type="ECO:0000256" key="1">
    <source>
        <dbReference type="SAM" id="MobiDB-lite"/>
    </source>
</evidence>
<dbReference type="EMBL" id="JBBCAQ010000037">
    <property type="protein sequence ID" value="KAK7574164.1"/>
    <property type="molecule type" value="Genomic_DNA"/>
</dbReference>
<protein>
    <submittedName>
        <fullName evidence="2">Uncharacterized protein</fullName>
    </submittedName>
</protein>
<gene>
    <name evidence="2" type="ORF">V9T40_011355</name>
</gene>
<feature type="region of interest" description="Disordered" evidence="1">
    <location>
        <begin position="71"/>
        <end position="99"/>
    </location>
</feature>
<comment type="caution">
    <text evidence="2">The sequence shown here is derived from an EMBL/GenBank/DDBJ whole genome shotgun (WGS) entry which is preliminary data.</text>
</comment>
<reference evidence="2 3" key="1">
    <citation type="submission" date="2024-03" db="EMBL/GenBank/DDBJ databases">
        <title>Adaptation during the transition from Ophiocordyceps entomopathogen to insect associate is accompanied by gene loss and intensified selection.</title>
        <authorList>
            <person name="Ward C.M."/>
            <person name="Onetto C.A."/>
            <person name="Borneman A.R."/>
        </authorList>
    </citation>
    <scope>NUCLEOTIDE SEQUENCE [LARGE SCALE GENOMIC DNA]</scope>
    <source>
        <strain evidence="2">AWRI1</strain>
        <tissue evidence="2">Single Adult Female</tissue>
    </source>
</reference>